<reference evidence="2" key="1">
    <citation type="submission" date="2022-07" db="EMBL/GenBank/DDBJ databases">
        <title>Chromosome-level genome of Muraenolepis orangiensis.</title>
        <authorList>
            <person name="Kim J."/>
        </authorList>
    </citation>
    <scope>NUCLEOTIDE SEQUENCE</scope>
    <source>
        <strain evidence="2">KU_S4_2022</strain>
        <tissue evidence="2">Muscle</tissue>
    </source>
</reference>
<dbReference type="AlphaFoldDB" id="A0A9Q0DJ25"/>
<gene>
    <name evidence="2" type="ORF">NHX12_011525</name>
</gene>
<evidence type="ECO:0000313" key="2">
    <source>
        <dbReference type="EMBL" id="KAJ3587930.1"/>
    </source>
</evidence>
<name>A0A9Q0DJ25_9TELE</name>
<protein>
    <recommendedName>
        <fullName evidence="1">TRIM8/14/16/25/29/45/65 coiled-coil region domain-containing protein</fullName>
    </recommendedName>
</protein>
<dbReference type="Proteomes" id="UP001148018">
    <property type="component" value="Unassembled WGS sequence"/>
</dbReference>
<dbReference type="EMBL" id="JANIIK010000116">
    <property type="protein sequence ID" value="KAJ3587930.1"/>
    <property type="molecule type" value="Genomic_DNA"/>
</dbReference>
<comment type="caution">
    <text evidence="2">The sequence shown here is derived from an EMBL/GenBank/DDBJ whole genome shotgun (WGS) entry which is preliminary data.</text>
</comment>
<feature type="domain" description="TRIM8/14/16/25/29/45/65 coiled-coil region" evidence="1">
    <location>
        <begin position="5"/>
        <end position="106"/>
    </location>
</feature>
<proteinExistence type="predicted"/>
<dbReference type="Pfam" id="PF25600">
    <property type="entry name" value="TRIM_CC"/>
    <property type="match status" value="1"/>
</dbReference>
<sequence length="123" mass="13831">MTTGMKYIKRSLAELIVVVDEKQSAAEAQAQSFGQEIQEEIVQLRQRNTELQQLHTSEDCLQFFQSVTSVAIVTPSLTKDWDKDSIDCDHSKLEEAVDQLQVSVMEKWMCCVILSCQKCSGAA</sequence>
<dbReference type="InterPro" id="IPR058030">
    <property type="entry name" value="TRIM8/14/16/25/29/45/65_CC"/>
</dbReference>
<evidence type="ECO:0000313" key="3">
    <source>
        <dbReference type="Proteomes" id="UP001148018"/>
    </source>
</evidence>
<organism evidence="2 3">
    <name type="scientific">Muraenolepis orangiensis</name>
    <name type="common">Patagonian moray cod</name>
    <dbReference type="NCBI Taxonomy" id="630683"/>
    <lineage>
        <taxon>Eukaryota</taxon>
        <taxon>Metazoa</taxon>
        <taxon>Chordata</taxon>
        <taxon>Craniata</taxon>
        <taxon>Vertebrata</taxon>
        <taxon>Euteleostomi</taxon>
        <taxon>Actinopterygii</taxon>
        <taxon>Neopterygii</taxon>
        <taxon>Teleostei</taxon>
        <taxon>Neoteleostei</taxon>
        <taxon>Acanthomorphata</taxon>
        <taxon>Zeiogadaria</taxon>
        <taxon>Gadariae</taxon>
        <taxon>Gadiformes</taxon>
        <taxon>Muraenolepidoidei</taxon>
        <taxon>Muraenolepididae</taxon>
        <taxon>Muraenolepis</taxon>
    </lineage>
</organism>
<keyword evidence="3" id="KW-1185">Reference proteome</keyword>
<accession>A0A9Q0DJ25</accession>
<evidence type="ECO:0000259" key="1">
    <source>
        <dbReference type="Pfam" id="PF25600"/>
    </source>
</evidence>